<reference evidence="8" key="1">
    <citation type="submission" date="2025-08" db="UniProtKB">
        <authorList>
            <consortium name="RefSeq"/>
        </authorList>
    </citation>
    <scope>IDENTIFICATION</scope>
</reference>
<evidence type="ECO:0000313" key="7">
    <source>
        <dbReference type="Proteomes" id="UP000695022"/>
    </source>
</evidence>
<keyword evidence="5 6" id="KW-0472">Membrane</keyword>
<evidence type="ECO:0000256" key="3">
    <source>
        <dbReference type="ARBA" id="ARBA00022692"/>
    </source>
</evidence>
<evidence type="ECO:0000256" key="4">
    <source>
        <dbReference type="ARBA" id="ARBA00022989"/>
    </source>
</evidence>
<proteinExistence type="inferred from homology"/>
<organism evidence="7 8">
    <name type="scientific">Priapulus caudatus</name>
    <name type="common">Priapulid worm</name>
    <dbReference type="NCBI Taxonomy" id="37621"/>
    <lineage>
        <taxon>Eukaryota</taxon>
        <taxon>Metazoa</taxon>
        <taxon>Ecdysozoa</taxon>
        <taxon>Scalidophora</taxon>
        <taxon>Priapulida</taxon>
        <taxon>Priapulimorpha</taxon>
        <taxon>Priapulimorphida</taxon>
        <taxon>Priapulidae</taxon>
        <taxon>Priapulus</taxon>
    </lineage>
</organism>
<dbReference type="RefSeq" id="XP_014681692.1">
    <property type="nucleotide sequence ID" value="XM_014826206.1"/>
</dbReference>
<keyword evidence="7" id="KW-1185">Reference proteome</keyword>
<evidence type="ECO:0000256" key="2">
    <source>
        <dbReference type="ARBA" id="ARBA00008821"/>
    </source>
</evidence>
<feature type="transmembrane region" description="Helical" evidence="6">
    <location>
        <begin position="61"/>
        <end position="78"/>
    </location>
</feature>
<dbReference type="Pfam" id="PF00860">
    <property type="entry name" value="Xan_ur_permease"/>
    <property type="match status" value="1"/>
</dbReference>
<comment type="similarity">
    <text evidence="2">Belongs to the nucleobase:cation symporter-2 (NCS2) (TC 2.A.40) family.</text>
</comment>
<evidence type="ECO:0000313" key="8">
    <source>
        <dbReference type="RefSeq" id="XP_014681692.1"/>
    </source>
</evidence>
<accession>A0ABM1FB71</accession>
<evidence type="ECO:0000256" key="5">
    <source>
        <dbReference type="ARBA" id="ARBA00023136"/>
    </source>
</evidence>
<dbReference type="GeneID" id="106821418"/>
<sequence>MQLPEWKCPDNVTAYTLETGVDPAEERLREVGGALMLASVVQMLISIFGVVGFMMRFIGPLTLTPAVSLVAINLYGVINSMCEKHWGVALFAMVATLISSLYVGNKVMLPIPDWNKREGWVFHRLPVFTVFPVRMIG</sequence>
<dbReference type="InterPro" id="IPR006043">
    <property type="entry name" value="NCS2"/>
</dbReference>
<dbReference type="PANTHER" id="PTHR11119">
    <property type="entry name" value="XANTHINE-URACIL / VITAMIN C PERMEASE FAMILY MEMBER"/>
    <property type="match status" value="1"/>
</dbReference>
<feature type="transmembrane region" description="Helical" evidence="6">
    <location>
        <begin position="85"/>
        <end position="104"/>
    </location>
</feature>
<comment type="subcellular location">
    <subcellularLocation>
        <location evidence="1">Membrane</location>
        <topology evidence="1">Multi-pass membrane protein</topology>
    </subcellularLocation>
</comment>
<protein>
    <submittedName>
        <fullName evidence="8">Solute carrier family 23 member 2-like</fullName>
    </submittedName>
</protein>
<evidence type="ECO:0000256" key="6">
    <source>
        <dbReference type="SAM" id="Phobius"/>
    </source>
</evidence>
<gene>
    <name evidence="8" type="primary">LOC106821418</name>
</gene>
<feature type="transmembrane region" description="Helical" evidence="6">
    <location>
        <begin position="34"/>
        <end position="55"/>
    </location>
</feature>
<name>A0ABM1FB71_PRICU</name>
<evidence type="ECO:0000256" key="1">
    <source>
        <dbReference type="ARBA" id="ARBA00004141"/>
    </source>
</evidence>
<keyword evidence="3 6" id="KW-0812">Transmembrane</keyword>
<keyword evidence="4 6" id="KW-1133">Transmembrane helix</keyword>
<dbReference type="Proteomes" id="UP000695022">
    <property type="component" value="Unplaced"/>
</dbReference>